<organism evidence="2 3">
    <name type="scientific">Musa acuminata subsp. malaccensis</name>
    <name type="common">Wild banana</name>
    <name type="synonym">Musa malaccensis</name>
    <dbReference type="NCBI Taxonomy" id="214687"/>
    <lineage>
        <taxon>Eukaryota</taxon>
        <taxon>Viridiplantae</taxon>
        <taxon>Streptophyta</taxon>
        <taxon>Embryophyta</taxon>
        <taxon>Tracheophyta</taxon>
        <taxon>Spermatophyta</taxon>
        <taxon>Magnoliopsida</taxon>
        <taxon>Liliopsida</taxon>
        <taxon>Zingiberales</taxon>
        <taxon>Musaceae</taxon>
        <taxon>Musa</taxon>
    </lineage>
</organism>
<protein>
    <submittedName>
        <fullName evidence="1">(wild Malaysian banana) hypothetical protein</fullName>
    </submittedName>
</protein>
<dbReference type="Proteomes" id="UP000012960">
    <property type="component" value="Unplaced"/>
</dbReference>
<evidence type="ECO:0000313" key="3">
    <source>
        <dbReference type="Proteomes" id="UP000012960"/>
    </source>
</evidence>
<proteinExistence type="predicted"/>
<keyword evidence="3" id="KW-1185">Reference proteome</keyword>
<dbReference type="EnsemblPlants" id="Ma00_t03620.1">
    <property type="protein sequence ID" value="Ma00_p03620.1"/>
    <property type="gene ID" value="Ma00_g03620"/>
</dbReference>
<reference evidence="1" key="1">
    <citation type="submission" date="2021-03" db="EMBL/GenBank/DDBJ databases">
        <authorList>
            <consortium name="Genoscope - CEA"/>
            <person name="William W."/>
        </authorList>
    </citation>
    <scope>NUCLEOTIDE SEQUENCE</scope>
    <source>
        <strain evidence="1">Doubled-haploid Pahang</strain>
    </source>
</reference>
<dbReference type="AlphaFoldDB" id="A0A804HN05"/>
<dbReference type="InParanoid" id="A0A804HN05"/>
<evidence type="ECO:0000313" key="2">
    <source>
        <dbReference type="EnsemblPlants" id="Ma00_p03620.1"/>
    </source>
</evidence>
<name>A0A804HN05_MUSAM</name>
<reference evidence="2" key="2">
    <citation type="submission" date="2021-05" db="UniProtKB">
        <authorList>
            <consortium name="EnsemblPlants"/>
        </authorList>
    </citation>
    <scope>IDENTIFICATION</scope>
    <source>
        <strain evidence="2">subsp. malaccensis</strain>
    </source>
</reference>
<gene>
    <name evidence="1" type="ORF">GSMUA_35730.1</name>
</gene>
<sequence length="39" mass="4428">MSNACLRSLLRKYDYDMYGSGGWSTLNLLLSPFTYCSIS</sequence>
<dbReference type="EMBL" id="HG996473">
    <property type="protein sequence ID" value="CAG1857065.1"/>
    <property type="molecule type" value="Genomic_DNA"/>
</dbReference>
<accession>A0A804HN05</accession>
<dbReference type="Gramene" id="Ma00_t03620.1">
    <property type="protein sequence ID" value="Ma00_p03620.1"/>
    <property type="gene ID" value="Ma00_g03620"/>
</dbReference>
<evidence type="ECO:0000313" key="1">
    <source>
        <dbReference type="EMBL" id="CAG1857065.1"/>
    </source>
</evidence>